<dbReference type="Proteomes" id="UP000824533">
    <property type="component" value="Linkage Group LG01"/>
</dbReference>
<gene>
    <name evidence="1" type="ORF">K1T71_000321</name>
</gene>
<protein>
    <submittedName>
        <fullName evidence="1">Uncharacterized protein</fullName>
    </submittedName>
</protein>
<reference evidence="1 2" key="1">
    <citation type="journal article" date="2021" name="Front. Genet.">
        <title>Chromosome-Level Genome Assembly Reveals Significant Gene Expansion in the Toll and IMD Signaling Pathways of Dendrolimus kikuchii.</title>
        <authorList>
            <person name="Zhou J."/>
            <person name="Wu P."/>
            <person name="Xiong Z."/>
            <person name="Liu N."/>
            <person name="Zhao N."/>
            <person name="Ji M."/>
            <person name="Qiu Y."/>
            <person name="Yang B."/>
        </authorList>
    </citation>
    <scope>NUCLEOTIDE SEQUENCE [LARGE SCALE GENOMIC DNA]</scope>
    <source>
        <strain evidence="1">Ann1</strain>
    </source>
</reference>
<evidence type="ECO:0000313" key="2">
    <source>
        <dbReference type="Proteomes" id="UP000824533"/>
    </source>
</evidence>
<name>A0ACC1DJQ6_9NEOP</name>
<accession>A0ACC1DJQ6</accession>
<evidence type="ECO:0000313" key="1">
    <source>
        <dbReference type="EMBL" id="KAJ0183898.1"/>
    </source>
</evidence>
<keyword evidence="2" id="KW-1185">Reference proteome</keyword>
<organism evidence="1 2">
    <name type="scientific">Dendrolimus kikuchii</name>
    <dbReference type="NCBI Taxonomy" id="765133"/>
    <lineage>
        <taxon>Eukaryota</taxon>
        <taxon>Metazoa</taxon>
        <taxon>Ecdysozoa</taxon>
        <taxon>Arthropoda</taxon>
        <taxon>Hexapoda</taxon>
        <taxon>Insecta</taxon>
        <taxon>Pterygota</taxon>
        <taxon>Neoptera</taxon>
        <taxon>Endopterygota</taxon>
        <taxon>Lepidoptera</taxon>
        <taxon>Glossata</taxon>
        <taxon>Ditrysia</taxon>
        <taxon>Bombycoidea</taxon>
        <taxon>Lasiocampidae</taxon>
        <taxon>Dendrolimus</taxon>
    </lineage>
</organism>
<proteinExistence type="predicted"/>
<dbReference type="EMBL" id="CM034387">
    <property type="protein sequence ID" value="KAJ0183898.1"/>
    <property type="molecule type" value="Genomic_DNA"/>
</dbReference>
<comment type="caution">
    <text evidence="1">The sequence shown here is derived from an EMBL/GenBank/DDBJ whole genome shotgun (WGS) entry which is preliminary data.</text>
</comment>
<sequence length="492" mass="56139">MLRSTIFVFCLTSLVYCESKFRLGRSKGGNLGGPGGYDGEILPQAQWFKQKLDHYSLSDMRYWKQRYYVNDSFYDFNSQGPVFLMIGGEGPADARWMVKGAWIDYAKKFGALCINLEHRYYGESRPTNDKSIKNLQYLSSSQALADLAYFITAMTEKYRLREDVKWIAFGGSYPGSLAAWLRLKYPHLVHAAVSSSGPLLAKINFLEYFEVVVNALREKTGGEECVLELKDAHNQILKLMNDNPETIEKEFRVCKPFSKASTNDIKNFYNAIADDFADLVQYNEDNRISADEKYKNLTINTVCDMLTASGDVPAYKKLAAFNSIILDKSNQTCMDYSYENMIKDLRNVTWSLDGGRQWMYQTCTEFGFYQTSSGEVEVFGNQFTLDFFVQQCQDVFGKKYNEDFINNAVEWTNSYYGQLDIAVSRVVFVHGSVDPWHALGVTSTKDDDSPAIFIHGTAHCANMYPPSENDLEELTEARVEIEQYLAKWITGD</sequence>